<evidence type="ECO:0000256" key="1">
    <source>
        <dbReference type="ARBA" id="ARBA00022723"/>
    </source>
</evidence>
<keyword evidence="6" id="KW-1133">Transmembrane helix</keyword>
<feature type="transmembrane region" description="Helical" evidence="6">
    <location>
        <begin position="709"/>
        <end position="728"/>
    </location>
</feature>
<dbReference type="Proteomes" id="UP000002037">
    <property type="component" value="Unassembled WGS sequence"/>
</dbReference>
<dbReference type="CDD" id="cd12148">
    <property type="entry name" value="fungal_TF_MHR"/>
    <property type="match status" value="1"/>
</dbReference>
<evidence type="ECO:0000256" key="6">
    <source>
        <dbReference type="SAM" id="Phobius"/>
    </source>
</evidence>
<evidence type="ECO:0000313" key="8">
    <source>
        <dbReference type="EMBL" id="EER34418.1"/>
    </source>
</evidence>
<keyword evidence="9" id="KW-1185">Reference proteome</keyword>
<dbReference type="Pfam" id="PF00172">
    <property type="entry name" value="Zn_clus"/>
    <property type="match status" value="1"/>
</dbReference>
<dbReference type="GO" id="GO:0008270">
    <property type="term" value="F:zinc ion binding"/>
    <property type="evidence" value="ECO:0007669"/>
    <property type="project" value="InterPro"/>
</dbReference>
<accession>C5M5Z8</accession>
<evidence type="ECO:0000256" key="3">
    <source>
        <dbReference type="ARBA" id="ARBA00023163"/>
    </source>
</evidence>
<dbReference type="HOGENOM" id="CLU_007695_1_0_1"/>
<dbReference type="CDD" id="cd00067">
    <property type="entry name" value="GAL4"/>
    <property type="match status" value="1"/>
</dbReference>
<feature type="domain" description="Zn(2)-C6 fungal-type" evidence="7">
    <location>
        <begin position="27"/>
        <end position="56"/>
    </location>
</feature>
<dbReference type="SMART" id="SM00906">
    <property type="entry name" value="Fungal_trans"/>
    <property type="match status" value="1"/>
</dbReference>
<feature type="transmembrane region" description="Helical" evidence="6">
    <location>
        <begin position="636"/>
        <end position="658"/>
    </location>
</feature>
<dbReference type="eggNOG" id="ENOG502RYTT">
    <property type="taxonomic scope" value="Eukaryota"/>
</dbReference>
<evidence type="ECO:0000256" key="4">
    <source>
        <dbReference type="ARBA" id="ARBA00023242"/>
    </source>
</evidence>
<dbReference type="STRING" id="294747.C5M5Z8"/>
<feature type="region of interest" description="Disordered" evidence="5">
    <location>
        <begin position="61"/>
        <end position="108"/>
    </location>
</feature>
<dbReference type="AlphaFoldDB" id="C5M5Z8"/>
<evidence type="ECO:0000256" key="2">
    <source>
        <dbReference type="ARBA" id="ARBA00023015"/>
    </source>
</evidence>
<dbReference type="PROSITE" id="PS00463">
    <property type="entry name" value="ZN2_CY6_FUNGAL_1"/>
    <property type="match status" value="1"/>
</dbReference>
<keyword evidence="4" id="KW-0539">Nucleus</keyword>
<feature type="region of interest" description="Disordered" evidence="5">
    <location>
        <begin position="178"/>
        <end position="254"/>
    </location>
</feature>
<gene>
    <name evidence="8" type="ORF">CTRG_01279</name>
</gene>
<reference evidence="8 9" key="1">
    <citation type="journal article" date="2009" name="Nature">
        <title>Evolution of pathogenicity and sexual reproduction in eight Candida genomes.</title>
        <authorList>
            <person name="Butler G."/>
            <person name="Rasmussen M.D."/>
            <person name="Lin M.F."/>
            <person name="Santos M.A."/>
            <person name="Sakthikumar S."/>
            <person name="Munro C.A."/>
            <person name="Rheinbay E."/>
            <person name="Grabherr M."/>
            <person name="Forche A."/>
            <person name="Reedy J.L."/>
            <person name="Agrafioti I."/>
            <person name="Arnaud M.B."/>
            <person name="Bates S."/>
            <person name="Brown A.J."/>
            <person name="Brunke S."/>
            <person name="Costanzo M.C."/>
            <person name="Fitzpatrick D.A."/>
            <person name="de Groot P.W."/>
            <person name="Harris D."/>
            <person name="Hoyer L.L."/>
            <person name="Hube B."/>
            <person name="Klis F.M."/>
            <person name="Kodira C."/>
            <person name="Lennard N."/>
            <person name="Logue M.E."/>
            <person name="Martin R."/>
            <person name="Neiman A.M."/>
            <person name="Nikolaou E."/>
            <person name="Quail M.A."/>
            <person name="Quinn J."/>
            <person name="Santos M.C."/>
            <person name="Schmitzberger F.F."/>
            <person name="Sherlock G."/>
            <person name="Shah P."/>
            <person name="Silverstein K.A."/>
            <person name="Skrzypek M.S."/>
            <person name="Soll D."/>
            <person name="Staggs R."/>
            <person name="Stansfield I."/>
            <person name="Stumpf M.P."/>
            <person name="Sudbery P.E."/>
            <person name="Srikantha T."/>
            <person name="Zeng Q."/>
            <person name="Berman J."/>
            <person name="Berriman M."/>
            <person name="Heitman J."/>
            <person name="Gow N.A."/>
            <person name="Lorenz M.C."/>
            <person name="Birren B.W."/>
            <person name="Kellis M."/>
            <person name="Cuomo C.A."/>
        </authorList>
    </citation>
    <scope>NUCLEOTIDE SEQUENCE [LARGE SCALE GENOMIC DNA]</scope>
    <source>
        <strain evidence="9">ATCC MYA-3404 / T1</strain>
    </source>
</reference>
<evidence type="ECO:0000256" key="5">
    <source>
        <dbReference type="SAM" id="MobiDB-lite"/>
    </source>
</evidence>
<dbReference type="Gene3D" id="4.10.240.10">
    <property type="entry name" value="Zn(2)-C6 fungal-type DNA-binding domain"/>
    <property type="match status" value="1"/>
</dbReference>
<proteinExistence type="predicted"/>
<dbReference type="GO" id="GO:0006351">
    <property type="term" value="P:DNA-templated transcription"/>
    <property type="evidence" value="ECO:0007669"/>
    <property type="project" value="InterPro"/>
</dbReference>
<dbReference type="RefSeq" id="XP_002546973.1">
    <property type="nucleotide sequence ID" value="XM_002546927.1"/>
</dbReference>
<feature type="compositionally biased region" description="Low complexity" evidence="5">
    <location>
        <begin position="208"/>
        <end position="221"/>
    </location>
</feature>
<sequence>MSDIPNPRPKGRPRILPIPKRTKVSRACDLCKHHKRKCNGDQPCFYCKDKSLNCTYLKADGRSKKSKTQKQQQQGQIGQGNSAGTTPSTTTSSSISEQGGIINGNGNGNGNGMAFPGALPLPDTSLNSIGQPIMNINSINNSNNNMNSMTNNNTMNNNNMSIMNTMNAMNPMTTNNIDNNNNNIHNNTNNTNNIMNNKSESEAEIEPEIPSLPNSPNSSRRPSAKSSVPNSVNSNGIADPSPYPNPDCDENDESAQVSLSMICKSLQTALSNDDNSNIISYFRKKKAAESKQEGLSNLNGQHTRLLCSQGGDTRFFGESSALSLVSECRALFLDILGESTFTNDPQQQFIHDESVDFTKHIVPVQLPRKEEAKVLIDLFKTNINDTFYVFNMRYLNNMMDEIYSNPILASTKKLCLLHLVFAIGVLFVEYSPEMEFDLPPSIRFLESAEELMRNNIYDGKLWMVEANFLKYFYFQACCNRSNSWISLGTSIRFAQALGMHRKVINDRIENKEVSIHRRRLWRSLYVCDCVSSVNLGRPLMINTYDYDDINFPLDQLILPGDDEVEKIRIIAQNATSDSAVINRSIIDNNFKSQINLKDSNSLALQLKLWSIELPPQLQLSKTLEEEITSGTNPNNYLLVFVHIGQLYGIMALTRPFLVYVAIRKLKPKTKREVGNEKELMPFCKAAIKAAFLCIKLIKAFCTNTNRKEVFTIQSATFFAAILLGFTLLEQSKSKKADKHYMSVIKDSINDAITILKTFPFNATCNRWSQHLIYMLEALNMASPVTDTSPTSSMSSEIQHFNDELVMWNNQSNTFEQLLNFQQYFVPNDVDILNNNYLDAFNYTNSYKYNM</sequence>
<dbReference type="SUPFAM" id="SSF57701">
    <property type="entry name" value="Zn2/Cys6 DNA-binding domain"/>
    <property type="match status" value="1"/>
</dbReference>
<dbReference type="KEGG" id="ctp:CTRG_01279"/>
<dbReference type="InterPro" id="IPR007219">
    <property type="entry name" value="XnlR_reg_dom"/>
</dbReference>
<keyword evidence="6" id="KW-0472">Membrane</keyword>
<keyword evidence="1" id="KW-0479">Metal-binding</keyword>
<dbReference type="Pfam" id="PF04082">
    <property type="entry name" value="Fungal_trans"/>
    <property type="match status" value="1"/>
</dbReference>
<dbReference type="VEuPathDB" id="FungiDB:CTRG_01279"/>
<dbReference type="PANTHER" id="PTHR47424:SF6">
    <property type="entry name" value="PROLINE UTILIZATION TRANS-ACTIVATOR"/>
    <property type="match status" value="1"/>
</dbReference>
<organism evidence="8 9">
    <name type="scientific">Candida tropicalis (strain ATCC MYA-3404 / T1)</name>
    <name type="common">Yeast</name>
    <dbReference type="NCBI Taxonomy" id="294747"/>
    <lineage>
        <taxon>Eukaryota</taxon>
        <taxon>Fungi</taxon>
        <taxon>Dikarya</taxon>
        <taxon>Ascomycota</taxon>
        <taxon>Saccharomycotina</taxon>
        <taxon>Pichiomycetes</taxon>
        <taxon>Debaryomycetaceae</taxon>
        <taxon>Candida/Lodderomyces clade</taxon>
        <taxon>Candida</taxon>
    </lineage>
</organism>
<name>C5M5Z8_CANTT</name>
<keyword evidence="6" id="KW-0812">Transmembrane</keyword>
<feature type="compositionally biased region" description="Low complexity" evidence="5">
    <location>
        <begin position="178"/>
        <end position="197"/>
    </location>
</feature>
<dbReference type="GeneID" id="8301004"/>
<keyword evidence="3" id="KW-0804">Transcription</keyword>
<evidence type="ECO:0000259" key="7">
    <source>
        <dbReference type="PROSITE" id="PS50048"/>
    </source>
</evidence>
<dbReference type="InterPro" id="IPR001138">
    <property type="entry name" value="Zn2Cys6_DnaBD"/>
</dbReference>
<protein>
    <recommendedName>
        <fullName evidence="7">Zn(2)-C6 fungal-type domain-containing protein</fullName>
    </recommendedName>
</protein>
<dbReference type="PROSITE" id="PS50048">
    <property type="entry name" value="ZN2_CY6_FUNGAL_2"/>
    <property type="match status" value="1"/>
</dbReference>
<dbReference type="InterPro" id="IPR051127">
    <property type="entry name" value="Fungal_SecMet_Regulators"/>
</dbReference>
<evidence type="ECO:0000313" key="9">
    <source>
        <dbReference type="Proteomes" id="UP000002037"/>
    </source>
</evidence>
<dbReference type="EMBL" id="GG692396">
    <property type="protein sequence ID" value="EER34418.1"/>
    <property type="molecule type" value="Genomic_DNA"/>
</dbReference>
<dbReference type="OrthoDB" id="3364175at2759"/>
<feature type="compositionally biased region" description="Low complexity" evidence="5">
    <location>
        <begin position="69"/>
        <end position="100"/>
    </location>
</feature>
<dbReference type="InterPro" id="IPR036864">
    <property type="entry name" value="Zn2-C6_fun-type_DNA-bd_sf"/>
</dbReference>
<dbReference type="SMART" id="SM00066">
    <property type="entry name" value="GAL4"/>
    <property type="match status" value="1"/>
</dbReference>
<dbReference type="PANTHER" id="PTHR47424">
    <property type="entry name" value="REGULATORY PROTEIN GAL4"/>
    <property type="match status" value="1"/>
</dbReference>
<dbReference type="GO" id="GO:0000981">
    <property type="term" value="F:DNA-binding transcription factor activity, RNA polymerase II-specific"/>
    <property type="evidence" value="ECO:0007669"/>
    <property type="project" value="InterPro"/>
</dbReference>
<feature type="compositionally biased region" description="Polar residues" evidence="5">
    <location>
        <begin position="224"/>
        <end position="236"/>
    </location>
</feature>
<keyword evidence="2" id="KW-0805">Transcription regulation</keyword>
<dbReference type="GO" id="GO:0003677">
    <property type="term" value="F:DNA binding"/>
    <property type="evidence" value="ECO:0007669"/>
    <property type="project" value="InterPro"/>
</dbReference>